<reference evidence="1 2" key="1">
    <citation type="submission" date="2018-07" db="EMBL/GenBank/DDBJ databases">
        <title>Rhizobium leguminosarum strain:ATCC 14479 Genome sequencing and assembly.</title>
        <authorList>
            <person name="Chakraborty R."/>
        </authorList>
    </citation>
    <scope>NUCLEOTIDE SEQUENCE [LARGE SCALE GENOMIC DNA]</scope>
    <source>
        <strain evidence="1 2">ATCC 14479</strain>
    </source>
</reference>
<sequence>MSTSTPMSSYFRWNSEGTSGGINPAKCCGILCPPEKAPGRRRWDGRTTMPPVSAPANSDQSPIHPGLRAHTKPSITVITIIYSQVTKRDDVRNCVDFIGSHLCDDFYLENETHKLVVVDNLCTGPFENIADIRMPVYTGNLSSLDPELVGEVLDTMPIPSIEPLMVAAVSWGWSRLGGQRSPVTSGPARPIVIEPSIGSDTRRLKVGRFND</sequence>
<proteinExistence type="predicted"/>
<protein>
    <submittedName>
        <fullName evidence="1">Uncharacterized protein</fullName>
    </submittedName>
</protein>
<organism evidence="1 2">
    <name type="scientific">Rhizobium leguminosarum</name>
    <dbReference type="NCBI Taxonomy" id="384"/>
    <lineage>
        <taxon>Bacteria</taxon>
        <taxon>Pseudomonadati</taxon>
        <taxon>Pseudomonadota</taxon>
        <taxon>Alphaproteobacteria</taxon>
        <taxon>Hyphomicrobiales</taxon>
        <taxon>Rhizobiaceae</taxon>
        <taxon>Rhizobium/Agrobacterium group</taxon>
        <taxon>Rhizobium</taxon>
    </lineage>
</organism>
<evidence type="ECO:0000313" key="2">
    <source>
        <dbReference type="Proteomes" id="UP000251166"/>
    </source>
</evidence>
<gene>
    <name evidence="1" type="ORF">DLJ82_1849</name>
</gene>
<evidence type="ECO:0000313" key="1">
    <source>
        <dbReference type="EMBL" id="AXA39450.1"/>
    </source>
</evidence>
<name>A0A2Z4YDK6_RHILE</name>
<dbReference type="AlphaFoldDB" id="A0A2Z4YDK6"/>
<dbReference type="EMBL" id="CP030760">
    <property type="protein sequence ID" value="AXA39450.1"/>
    <property type="molecule type" value="Genomic_DNA"/>
</dbReference>
<dbReference type="Proteomes" id="UP000251166">
    <property type="component" value="Chromosome"/>
</dbReference>
<accession>A0A2Z4YDK6</accession>